<keyword evidence="4" id="KW-0012">Acyltransferase</keyword>
<dbReference type="Proteomes" id="UP000270046">
    <property type="component" value="Chromosome"/>
</dbReference>
<dbReference type="CDD" id="cd04647">
    <property type="entry name" value="LbH_MAT_like"/>
    <property type="match status" value="1"/>
</dbReference>
<name>A0A494VY88_9SPHI</name>
<dbReference type="GO" id="GO:0005829">
    <property type="term" value="C:cytosol"/>
    <property type="evidence" value="ECO:0007669"/>
    <property type="project" value="TreeGrafter"/>
</dbReference>
<dbReference type="InterPro" id="IPR001451">
    <property type="entry name" value="Hexapep"/>
</dbReference>
<dbReference type="EMBL" id="CP032869">
    <property type="protein sequence ID" value="AYL98430.1"/>
    <property type="molecule type" value="Genomic_DNA"/>
</dbReference>
<dbReference type="SUPFAM" id="SSF51161">
    <property type="entry name" value="Trimeric LpxA-like enzymes"/>
    <property type="match status" value="1"/>
</dbReference>
<dbReference type="RefSeq" id="WP_119406707.1">
    <property type="nucleotide sequence ID" value="NZ_CP032869.1"/>
</dbReference>
<dbReference type="KEGG" id="muh:HYN43_025500"/>
<dbReference type="OrthoDB" id="9814490at2"/>
<dbReference type="Pfam" id="PF14602">
    <property type="entry name" value="Hexapep_2"/>
    <property type="match status" value="2"/>
</dbReference>
<proteinExistence type="inferred from homology"/>
<comment type="similarity">
    <text evidence="1">Belongs to the transferase hexapeptide repeat family.</text>
</comment>
<accession>A0A494VY88</accession>
<keyword evidence="3" id="KW-0812">Transmembrane</keyword>
<dbReference type="Gene3D" id="2.160.10.10">
    <property type="entry name" value="Hexapeptide repeat proteins"/>
    <property type="match status" value="1"/>
</dbReference>
<sequence length="177" mass="19315">MKTRITIIYSWFIRVVTAWMPDVPFIMRFRGWLYSLMMKKCGRNLQVPSTVIFNSLSGLVMGDNVLFGHRAIIIGLDVEIGNEVLIGPNSLISGGNHTFLNGSYRFGPHVAQKVIIGEGSWICANCVVTAGSVLPDRSVLAAGSVLTKACQQTDSLYAGLPAKFLKQLTNVPEEVVA</sequence>
<evidence type="ECO:0000256" key="1">
    <source>
        <dbReference type="ARBA" id="ARBA00007274"/>
    </source>
</evidence>
<dbReference type="PANTHER" id="PTHR23416:SF23">
    <property type="entry name" value="ACETYLTRANSFERASE C18B11.09C-RELATED"/>
    <property type="match status" value="1"/>
</dbReference>
<evidence type="ECO:0000313" key="5">
    <source>
        <dbReference type="Proteomes" id="UP000270046"/>
    </source>
</evidence>
<feature type="transmembrane region" description="Helical" evidence="3">
    <location>
        <begin position="6"/>
        <end position="29"/>
    </location>
</feature>
<dbReference type="InterPro" id="IPR011004">
    <property type="entry name" value="Trimer_LpxA-like_sf"/>
</dbReference>
<dbReference type="PANTHER" id="PTHR23416">
    <property type="entry name" value="SIALIC ACID SYNTHASE-RELATED"/>
    <property type="match status" value="1"/>
</dbReference>
<keyword evidence="5" id="KW-1185">Reference proteome</keyword>
<gene>
    <name evidence="4" type="ORF">HYN43_025500</name>
</gene>
<keyword evidence="3" id="KW-0472">Membrane</keyword>
<evidence type="ECO:0000256" key="3">
    <source>
        <dbReference type="SAM" id="Phobius"/>
    </source>
</evidence>
<evidence type="ECO:0000256" key="2">
    <source>
        <dbReference type="ARBA" id="ARBA00022679"/>
    </source>
</evidence>
<reference evidence="4 5" key="1">
    <citation type="submission" date="2018-10" db="EMBL/GenBank/DDBJ databases">
        <title>Genome sequencing of Mucilaginibacter sp. HYN0043.</title>
        <authorList>
            <person name="Kim M."/>
            <person name="Yi H."/>
        </authorList>
    </citation>
    <scope>NUCLEOTIDE SEQUENCE [LARGE SCALE GENOMIC DNA]</scope>
    <source>
        <strain evidence="4 5">HYN0043</strain>
    </source>
</reference>
<dbReference type="AlphaFoldDB" id="A0A494VY88"/>
<dbReference type="GO" id="GO:0008374">
    <property type="term" value="F:O-acyltransferase activity"/>
    <property type="evidence" value="ECO:0007669"/>
    <property type="project" value="TreeGrafter"/>
</dbReference>
<organism evidence="4 5">
    <name type="scientific">Mucilaginibacter celer</name>
    <dbReference type="NCBI Taxonomy" id="2305508"/>
    <lineage>
        <taxon>Bacteria</taxon>
        <taxon>Pseudomonadati</taxon>
        <taxon>Bacteroidota</taxon>
        <taxon>Sphingobacteriia</taxon>
        <taxon>Sphingobacteriales</taxon>
        <taxon>Sphingobacteriaceae</taxon>
        <taxon>Mucilaginibacter</taxon>
    </lineage>
</organism>
<keyword evidence="3" id="KW-1133">Transmembrane helix</keyword>
<dbReference type="InterPro" id="IPR051159">
    <property type="entry name" value="Hexapeptide_acetyltransf"/>
</dbReference>
<keyword evidence="2 4" id="KW-0808">Transferase</keyword>
<protein>
    <submittedName>
        <fullName evidence="4">Acyltransferase</fullName>
    </submittedName>
</protein>
<evidence type="ECO:0000313" key="4">
    <source>
        <dbReference type="EMBL" id="AYL98430.1"/>
    </source>
</evidence>